<feature type="region of interest" description="Disordered" evidence="2">
    <location>
        <begin position="542"/>
        <end position="561"/>
    </location>
</feature>
<keyword evidence="5" id="KW-1185">Reference proteome</keyword>
<evidence type="ECO:0000256" key="2">
    <source>
        <dbReference type="SAM" id="MobiDB-lite"/>
    </source>
</evidence>
<sequence>MSNNLQFTLKFDAETRQFVGQVQGAGQAVGSLGHQAQATSGKMQGMARQSDAIEGQMLGLRNQLLGVAAGFSAVAAAQQATDRLGAYQDIRTQITSLVGGQQQWLQTEQYLIEVSKDHNKALLGMAGNYARVASIEDAGMITRQQTIALFEGMSNAASTYGATNEQLGQSMFGLQQAMASQTVRAEELNQTTEPLPGLLARMDKAAGLASGGFRKLVNNGQVTSDFFAETLVKALATYEGAAARTAGNVNALYGDLSTVYTQLVVAYEQPISDSFSPLVITLTQSLELLAENAEIVSSAVGVTMALAIGRGTAAMVNMTAAKAKDVLATRAHHVEQIKQAQATIAVTSAEIARLETLQTTNAFIFRSTGGEKALAVARGQLTVATNQLAVSQARTNIALRAGNGLMALAGGPVGLVMMAAGAVAYWATTNREAATDTQALADKVDSLLGRMDALQAKRLQSAIDQQKRYLTELENEYRQVALAPKAGVAWWDRMLLSSGEIRDKQRDASSAYAREVSTIESAMEKATADLLALEKKLAEVKAGKTSASSSKTPPSLGLDDGDEQAKKQLALMKRQLALYGEKSELAKVTYELEHGALKSINDGLKQQLQLEAKKLDNKTAEADALERARALNQEGSDQLAQLRQQVALHGTTSEAAQLRYDIEYGGLKGINEELAKNLLLEAEKLDKLNATEPGNNKAIESFYAETDALNEGWMMRLAIMADRENEAKIREEYAYNERLQRMSESFQAAYAQAQENQQLQDELEREYFANREILRADHEANLTDINRKAEDERQAYQAQVAQSTLNFTQQQLSITTNFLKQAGEEQSGLYRVLFAAQKLAAIPSMIVATEEAATKALSFGPPPVGMALSTAVRTMGYASVGIVAGQALAGQAHDGIWRVPAENEGTWMLKKNEMVLNTRQAEDFRWMVTVMQQMKAMQNQQLQQQAVAGGGHPNINVAAPPVHVAFLDNQEQLNAYLRSDAGEQAIVKIVQRNKSNF</sequence>
<feature type="coiled-coil region" evidence="1">
    <location>
        <begin position="736"/>
        <end position="806"/>
    </location>
</feature>
<comment type="caution">
    <text evidence="4">The sequence shown here is derived from an EMBL/GenBank/DDBJ whole genome shotgun (WGS) entry which is preliminary data.</text>
</comment>
<accession>L8JAN2</accession>
<gene>
    <name evidence="4" type="ORF">C942_00928</name>
</gene>
<name>L8JAN2_9GAMM</name>
<dbReference type="InterPro" id="IPR013491">
    <property type="entry name" value="Tape_meas_N"/>
</dbReference>
<organism evidence="4 5">
    <name type="scientific">Photobacterium marinum</name>
    <dbReference type="NCBI Taxonomy" id="1056511"/>
    <lineage>
        <taxon>Bacteria</taxon>
        <taxon>Pseudomonadati</taxon>
        <taxon>Pseudomonadota</taxon>
        <taxon>Gammaproteobacteria</taxon>
        <taxon>Vibrionales</taxon>
        <taxon>Vibrionaceae</taxon>
        <taxon>Photobacterium</taxon>
    </lineage>
</organism>
<proteinExistence type="predicted"/>
<evidence type="ECO:0000313" key="5">
    <source>
        <dbReference type="Proteomes" id="UP000011134"/>
    </source>
</evidence>
<evidence type="ECO:0000313" key="4">
    <source>
        <dbReference type="EMBL" id="ELR65841.1"/>
    </source>
</evidence>
<dbReference type="PATRIC" id="fig|1056511.3.peg.2421"/>
<evidence type="ECO:0000256" key="1">
    <source>
        <dbReference type="SAM" id="Coils"/>
    </source>
</evidence>
<dbReference type="OrthoDB" id="8019720at2"/>
<dbReference type="AlphaFoldDB" id="L8JAN2"/>
<dbReference type="NCBIfam" id="TIGR02675">
    <property type="entry name" value="tape_meas_nterm"/>
    <property type="match status" value="1"/>
</dbReference>
<reference evidence="4 5" key="1">
    <citation type="submission" date="2012-12" db="EMBL/GenBank/DDBJ databases">
        <title>Genome Assembly of Photobacterium sp. AK15.</title>
        <authorList>
            <person name="Khatri I."/>
            <person name="Vaidya B."/>
            <person name="Srinivas T.N.R."/>
            <person name="Subramanian S."/>
            <person name="Pinnaka A."/>
        </authorList>
    </citation>
    <scope>NUCLEOTIDE SEQUENCE [LARGE SCALE GENOMIC DNA]</scope>
    <source>
        <strain evidence="4 5">AK15</strain>
    </source>
</reference>
<feature type="domain" description="Tape measure protein N-terminal" evidence="3">
    <location>
        <begin position="79"/>
        <end position="265"/>
    </location>
</feature>
<feature type="coiled-coil region" evidence="1">
    <location>
        <begin position="601"/>
        <end position="645"/>
    </location>
</feature>
<dbReference type="Proteomes" id="UP000011134">
    <property type="component" value="Unassembled WGS sequence"/>
</dbReference>
<protein>
    <recommendedName>
        <fullName evidence="3">Tape measure protein N-terminal domain-containing protein</fullName>
    </recommendedName>
</protein>
<feature type="coiled-coil region" evidence="1">
    <location>
        <begin position="456"/>
        <end position="483"/>
    </location>
</feature>
<dbReference type="RefSeq" id="WP_007465947.1">
    <property type="nucleotide sequence ID" value="NZ_AMZO01000016.1"/>
</dbReference>
<feature type="compositionally biased region" description="Low complexity" evidence="2">
    <location>
        <begin position="543"/>
        <end position="557"/>
    </location>
</feature>
<evidence type="ECO:0000259" key="3">
    <source>
        <dbReference type="Pfam" id="PF20155"/>
    </source>
</evidence>
<dbReference type="Pfam" id="PF20155">
    <property type="entry name" value="TMP_3"/>
    <property type="match status" value="1"/>
</dbReference>
<dbReference type="EMBL" id="AMZO01000016">
    <property type="protein sequence ID" value="ELR65841.1"/>
    <property type="molecule type" value="Genomic_DNA"/>
</dbReference>
<keyword evidence="1" id="KW-0175">Coiled coil</keyword>